<proteinExistence type="predicted"/>
<dbReference type="Proteomes" id="UP000230233">
    <property type="component" value="Chromosome X"/>
</dbReference>
<sequence length="83" mass="9916">MLLSWLPCAWTASIFLDFFWNSIWYLKISSNRFVILRVLHHFWTQQLEMGFLTEKPWLASSSSPLSVLLPWLSSWRNRTTVLL</sequence>
<accession>A0A2G5T3J8</accession>
<name>A0A2G5T3J8_9PELO</name>
<gene>
    <name evidence="1" type="primary">Cnig_chr_X.g26631</name>
    <name evidence="1" type="ORF">B9Z55_026631</name>
</gene>
<protein>
    <submittedName>
        <fullName evidence="1">Uncharacterized protein</fullName>
    </submittedName>
</protein>
<evidence type="ECO:0000313" key="2">
    <source>
        <dbReference type="Proteomes" id="UP000230233"/>
    </source>
</evidence>
<organism evidence="1 2">
    <name type="scientific">Caenorhabditis nigoni</name>
    <dbReference type="NCBI Taxonomy" id="1611254"/>
    <lineage>
        <taxon>Eukaryota</taxon>
        <taxon>Metazoa</taxon>
        <taxon>Ecdysozoa</taxon>
        <taxon>Nematoda</taxon>
        <taxon>Chromadorea</taxon>
        <taxon>Rhabditida</taxon>
        <taxon>Rhabditina</taxon>
        <taxon>Rhabditomorpha</taxon>
        <taxon>Rhabditoidea</taxon>
        <taxon>Rhabditidae</taxon>
        <taxon>Peloderinae</taxon>
        <taxon>Caenorhabditis</taxon>
    </lineage>
</organism>
<dbReference type="AlphaFoldDB" id="A0A2G5T3J8"/>
<reference evidence="2" key="1">
    <citation type="submission" date="2017-10" db="EMBL/GenBank/DDBJ databases">
        <title>Rapid genome shrinkage in a self-fertile nematode reveals novel sperm competition proteins.</title>
        <authorList>
            <person name="Yin D."/>
            <person name="Schwarz E.M."/>
            <person name="Thomas C.G."/>
            <person name="Felde R.L."/>
            <person name="Korf I.F."/>
            <person name="Cutter A.D."/>
            <person name="Schartner C.M."/>
            <person name="Ralston E.J."/>
            <person name="Meyer B.J."/>
            <person name="Haag E.S."/>
        </authorList>
    </citation>
    <scope>NUCLEOTIDE SEQUENCE [LARGE SCALE GENOMIC DNA]</scope>
    <source>
        <strain evidence="2">JU1422</strain>
    </source>
</reference>
<dbReference type="EMBL" id="PDUG01000006">
    <property type="protein sequence ID" value="PIC21985.1"/>
    <property type="molecule type" value="Genomic_DNA"/>
</dbReference>
<comment type="caution">
    <text evidence="1">The sequence shown here is derived from an EMBL/GenBank/DDBJ whole genome shotgun (WGS) entry which is preliminary data.</text>
</comment>
<evidence type="ECO:0000313" key="1">
    <source>
        <dbReference type="EMBL" id="PIC21985.1"/>
    </source>
</evidence>
<keyword evidence="2" id="KW-1185">Reference proteome</keyword>